<dbReference type="InterPro" id="IPR036236">
    <property type="entry name" value="Znf_C2H2_sf"/>
</dbReference>
<evidence type="ECO:0000256" key="3">
    <source>
        <dbReference type="ARBA" id="ARBA00022723"/>
    </source>
</evidence>
<keyword evidence="3" id="KW-0479">Metal-binding</keyword>
<evidence type="ECO:0000256" key="2">
    <source>
        <dbReference type="ARBA" id="ARBA00022473"/>
    </source>
</evidence>
<dbReference type="GO" id="GO:0048653">
    <property type="term" value="P:anther development"/>
    <property type="evidence" value="ECO:0007669"/>
    <property type="project" value="UniProtKB-ARBA"/>
</dbReference>
<dbReference type="EMBL" id="CACTIH010009061">
    <property type="protein sequence ID" value="CAA3021932.1"/>
    <property type="molecule type" value="Genomic_DNA"/>
</dbReference>
<proteinExistence type="predicted"/>
<dbReference type="PROSITE" id="PS50157">
    <property type="entry name" value="ZINC_FINGER_C2H2_2"/>
    <property type="match status" value="1"/>
</dbReference>
<dbReference type="InterPro" id="IPR045320">
    <property type="entry name" value="JAGGED/SL1-like"/>
</dbReference>
<feature type="region of interest" description="Disordered" evidence="9">
    <location>
        <begin position="1"/>
        <end position="54"/>
    </location>
</feature>
<feature type="domain" description="C2H2-type" evidence="10">
    <location>
        <begin position="61"/>
        <end position="88"/>
    </location>
</feature>
<dbReference type="InterPro" id="IPR013087">
    <property type="entry name" value="Znf_C2H2_type"/>
</dbReference>
<comment type="caution">
    <text evidence="11">The sequence shown here is derived from an EMBL/GenBank/DDBJ whole genome shotgun (WGS) entry which is preliminary data.</text>
</comment>
<dbReference type="SUPFAM" id="SSF57667">
    <property type="entry name" value="beta-beta-alpha zinc fingers"/>
    <property type="match status" value="1"/>
</dbReference>
<dbReference type="GO" id="GO:0030154">
    <property type="term" value="P:cell differentiation"/>
    <property type="evidence" value="ECO:0007669"/>
    <property type="project" value="UniProtKB-KW"/>
</dbReference>
<name>A0A8S0UT08_OLEEU</name>
<dbReference type="Gene3D" id="3.30.160.60">
    <property type="entry name" value="Classic Zinc Finger"/>
    <property type="match status" value="1"/>
</dbReference>
<comment type="subcellular location">
    <subcellularLocation>
        <location evidence="1">Nucleus</location>
    </subcellularLocation>
</comment>
<keyword evidence="2" id="KW-0217">Developmental protein</keyword>
<dbReference type="GO" id="GO:0003700">
    <property type="term" value="F:DNA-binding transcription factor activity"/>
    <property type="evidence" value="ECO:0007669"/>
    <property type="project" value="InterPro"/>
</dbReference>
<keyword evidence="4 8" id="KW-0863">Zinc-finger</keyword>
<dbReference type="GO" id="GO:0008270">
    <property type="term" value="F:zinc ion binding"/>
    <property type="evidence" value="ECO:0007669"/>
    <property type="project" value="UniProtKB-KW"/>
</dbReference>
<keyword evidence="5" id="KW-0221">Differentiation</keyword>
<dbReference type="OrthoDB" id="1721933at2759"/>
<dbReference type="Gramene" id="OE9A115219T1">
    <property type="protein sequence ID" value="OE9A115219C1"/>
    <property type="gene ID" value="OE9A115219"/>
</dbReference>
<dbReference type="Proteomes" id="UP000594638">
    <property type="component" value="Unassembled WGS sequence"/>
</dbReference>
<evidence type="ECO:0000256" key="9">
    <source>
        <dbReference type="SAM" id="MobiDB-lite"/>
    </source>
</evidence>
<dbReference type="PANTHER" id="PTHR45730:SF32">
    <property type="entry name" value="ZINC FINGER PROTEIN JAGGED"/>
    <property type="match status" value="1"/>
</dbReference>
<keyword evidence="6" id="KW-0862">Zinc</keyword>
<reference evidence="11 12" key="1">
    <citation type="submission" date="2019-12" db="EMBL/GenBank/DDBJ databases">
        <authorList>
            <person name="Alioto T."/>
            <person name="Alioto T."/>
            <person name="Gomez Garrido J."/>
        </authorList>
    </citation>
    <scope>NUCLEOTIDE SEQUENCE [LARGE SCALE GENOMIC DNA]</scope>
</reference>
<keyword evidence="7" id="KW-0539">Nucleus</keyword>
<dbReference type="PROSITE" id="PS00028">
    <property type="entry name" value="ZINC_FINGER_C2H2_1"/>
    <property type="match status" value="1"/>
</dbReference>
<dbReference type="FunFam" id="3.30.160.60:FF:002425">
    <property type="entry name" value="Zinc finger protein STAMENLESS 1"/>
    <property type="match status" value="1"/>
</dbReference>
<dbReference type="GO" id="GO:0048440">
    <property type="term" value="P:carpel development"/>
    <property type="evidence" value="ECO:0007669"/>
    <property type="project" value="UniProtKB-ARBA"/>
</dbReference>
<sequence length="264" mass="29026">MHLSQVSLHSPLEGNPLDLNNLPEDYFKDGKQVLEDSSSSSAYRKNKSSTMDEKEERGKVYECRFCSMKFCKSQALGGHMNRHRQERETETLNKALHLVFTSDLEPGAHDLGGQPIPHGNVMVDPTMSFRSIYPTRMVPGSSPLFPPPPQRMPPSAPPGLPLLPPQPYLNTSLQIGSFPAQCPGQLVNDYFVSGHILPGNSRYSHSNSGYSSAPHDPNFTCLSAQVGRGFPNGNASCSQGQDGVDDVSDMSLHNLEEGFNWGRR</sequence>
<keyword evidence="12" id="KW-1185">Reference proteome</keyword>
<evidence type="ECO:0000313" key="12">
    <source>
        <dbReference type="Proteomes" id="UP000594638"/>
    </source>
</evidence>
<evidence type="ECO:0000256" key="8">
    <source>
        <dbReference type="PROSITE-ProRule" id="PRU00042"/>
    </source>
</evidence>
<organism evidence="11 12">
    <name type="scientific">Olea europaea subsp. europaea</name>
    <dbReference type="NCBI Taxonomy" id="158383"/>
    <lineage>
        <taxon>Eukaryota</taxon>
        <taxon>Viridiplantae</taxon>
        <taxon>Streptophyta</taxon>
        <taxon>Embryophyta</taxon>
        <taxon>Tracheophyta</taxon>
        <taxon>Spermatophyta</taxon>
        <taxon>Magnoliopsida</taxon>
        <taxon>eudicotyledons</taxon>
        <taxon>Gunneridae</taxon>
        <taxon>Pentapetalae</taxon>
        <taxon>asterids</taxon>
        <taxon>lamiids</taxon>
        <taxon>Lamiales</taxon>
        <taxon>Oleaceae</taxon>
        <taxon>Oleeae</taxon>
        <taxon>Olea</taxon>
    </lineage>
</organism>
<evidence type="ECO:0000256" key="5">
    <source>
        <dbReference type="ARBA" id="ARBA00022782"/>
    </source>
</evidence>
<evidence type="ECO:0000256" key="1">
    <source>
        <dbReference type="ARBA" id="ARBA00004123"/>
    </source>
</evidence>
<evidence type="ECO:0000256" key="7">
    <source>
        <dbReference type="ARBA" id="ARBA00023242"/>
    </source>
</evidence>
<dbReference type="AlphaFoldDB" id="A0A8S0UT08"/>
<protein>
    <submittedName>
        <fullName evidence="11">Zinc finger JAGGED-like isoform X2</fullName>
    </submittedName>
</protein>
<evidence type="ECO:0000313" key="11">
    <source>
        <dbReference type="EMBL" id="CAA3021932.1"/>
    </source>
</evidence>
<evidence type="ECO:0000256" key="4">
    <source>
        <dbReference type="ARBA" id="ARBA00022771"/>
    </source>
</evidence>
<dbReference type="PANTHER" id="PTHR45730">
    <property type="entry name" value="ZINC FINGER PROTEIN JAGGED"/>
    <property type="match status" value="1"/>
</dbReference>
<feature type="compositionally biased region" description="Basic and acidic residues" evidence="9">
    <location>
        <begin position="25"/>
        <end position="34"/>
    </location>
</feature>
<accession>A0A8S0UT08</accession>
<dbReference type="GO" id="GO:0005634">
    <property type="term" value="C:nucleus"/>
    <property type="evidence" value="ECO:0007669"/>
    <property type="project" value="UniProtKB-SubCell"/>
</dbReference>
<gene>
    <name evidence="11" type="ORF">OLEA9_A115219</name>
</gene>
<evidence type="ECO:0000256" key="6">
    <source>
        <dbReference type="ARBA" id="ARBA00022833"/>
    </source>
</evidence>
<evidence type="ECO:0000259" key="10">
    <source>
        <dbReference type="PROSITE" id="PS50157"/>
    </source>
</evidence>